<gene>
    <name evidence="1" type="ORF">BJN34_05235</name>
</gene>
<protein>
    <submittedName>
        <fullName evidence="1">Uncharacterized protein</fullName>
    </submittedName>
</protein>
<accession>A0A1U9UKY0</accession>
<dbReference type="KEGG" id="cuh:BJN34_05235"/>
<reference evidence="2" key="1">
    <citation type="submission" date="2017-02" db="EMBL/GenBank/DDBJ databases">
        <title>Complete genome sequence of Cupriavidus necator strain NH9, a 3-chlorobenzoate degrader.</title>
        <authorList>
            <person name="Moriuchi R."/>
            <person name="Dohra H."/>
            <person name="Ogawa N."/>
        </authorList>
    </citation>
    <scope>NUCLEOTIDE SEQUENCE [LARGE SCALE GENOMIC DNA]</scope>
    <source>
        <strain evidence="2">NH9</strain>
    </source>
</reference>
<dbReference type="AlphaFoldDB" id="A0A1U9UKY0"/>
<sequence>MLAAFILAAAIIALYILAIRAEFFHKSPLYPEHAHPLHYWWDRLAHHKK</sequence>
<evidence type="ECO:0000313" key="2">
    <source>
        <dbReference type="Proteomes" id="UP000189627"/>
    </source>
</evidence>
<proteinExistence type="predicted"/>
<dbReference type="Proteomes" id="UP000189627">
    <property type="component" value="Chromosome 1"/>
</dbReference>
<organism evidence="1 2">
    <name type="scientific">Cupriavidus necator</name>
    <name type="common">Alcaligenes eutrophus</name>
    <name type="synonym">Ralstonia eutropha</name>
    <dbReference type="NCBI Taxonomy" id="106590"/>
    <lineage>
        <taxon>Bacteria</taxon>
        <taxon>Pseudomonadati</taxon>
        <taxon>Pseudomonadota</taxon>
        <taxon>Betaproteobacteria</taxon>
        <taxon>Burkholderiales</taxon>
        <taxon>Burkholderiaceae</taxon>
        <taxon>Cupriavidus</taxon>
    </lineage>
</organism>
<dbReference type="EMBL" id="CP017757">
    <property type="protein sequence ID" value="AQV93298.1"/>
    <property type="molecule type" value="Genomic_DNA"/>
</dbReference>
<name>A0A1U9UKY0_CUPNE</name>
<dbReference type="RefSeq" id="WP_161564001.1">
    <property type="nucleotide sequence ID" value="NZ_CP017757.2"/>
</dbReference>
<evidence type="ECO:0000313" key="1">
    <source>
        <dbReference type="EMBL" id="AQV93298.1"/>
    </source>
</evidence>